<gene>
    <name evidence="2" type="ORF">Tco_0838894</name>
</gene>
<protein>
    <recommendedName>
        <fullName evidence="4">CCHC-type domain-containing protein</fullName>
    </recommendedName>
</protein>
<accession>A0ABQ5ARY6</accession>
<evidence type="ECO:0000313" key="2">
    <source>
        <dbReference type="EMBL" id="GJT04432.1"/>
    </source>
</evidence>
<reference evidence="2" key="2">
    <citation type="submission" date="2022-01" db="EMBL/GenBank/DDBJ databases">
        <authorList>
            <person name="Yamashiro T."/>
            <person name="Shiraishi A."/>
            <person name="Satake H."/>
            <person name="Nakayama K."/>
        </authorList>
    </citation>
    <scope>NUCLEOTIDE SEQUENCE</scope>
</reference>
<evidence type="ECO:0008006" key="4">
    <source>
        <dbReference type="Google" id="ProtNLM"/>
    </source>
</evidence>
<evidence type="ECO:0000313" key="3">
    <source>
        <dbReference type="Proteomes" id="UP001151760"/>
    </source>
</evidence>
<sequence length="681" mass="77665">MSSFTPRCCFKCGAPFGGLHCRQCTCDRCRRKFMVEVCSLCCGEDGKLFDNCPNPTHFKDFYNSLQQPQTHSAESFNDNPNFGYTPQEPFVYNQDPSEIFSQSPPQIDQRYCYGCGDPLDDLFCQRCTCESCGNDAHYGYDCPPQVSFIYNPEPCYNQDFDNDFPQSFQSYPQQYLCCENCGGPHETFQCQPLNQNFYEPNLCYNSNSSGFDQYQPQQYTIIHQPPQETSVQAREDLMKSIQTFLKKFNRISFRETPKVLLLAWEKFFEIKHAFKEKQHQPEDIQELLRKLLKDVQIISEKLADYINTPNWNCPAFYDNDDEDDDEEYTIAITPVLPNVEPNNSLSMGGEHLSTIPEKKESSVEDLVLRTLSQSQVSPRIFPISKVSVIDDESFSDEDVPKEIYSNPLFDEEIISTKIDPHHFNAESDLIESLLNQDTSIISSPKIDSLLEEFSGELAHIDLIPPGINETDFDPEEEIHLVEKLLYDNSSPRPPEELNPEVSDAVIESFSPSPIPVEDSDFLMEEIDLFLTPDDSMPPGIENDDYDSEGDILFLEELLSNDSPSLPENESFHFDVPSSPRPPAKPPDDGIYFEPDTGLLTAKVVGDISKHYVLMPRLLPTQPTLCPVIDTLLPFSSENEDKVHLLSHRGFKAFQLFSESPMMIYGGNIPILDVPFLHFYPP</sequence>
<keyword evidence="3" id="KW-1185">Reference proteome</keyword>
<reference evidence="2" key="1">
    <citation type="journal article" date="2022" name="Int. J. Mol. Sci.">
        <title>Draft Genome of Tanacetum Coccineum: Genomic Comparison of Closely Related Tanacetum-Family Plants.</title>
        <authorList>
            <person name="Yamashiro T."/>
            <person name="Shiraishi A."/>
            <person name="Nakayama K."/>
            <person name="Satake H."/>
        </authorList>
    </citation>
    <scope>NUCLEOTIDE SEQUENCE</scope>
</reference>
<dbReference type="Proteomes" id="UP001151760">
    <property type="component" value="Unassembled WGS sequence"/>
</dbReference>
<organism evidence="2 3">
    <name type="scientific">Tanacetum coccineum</name>
    <dbReference type="NCBI Taxonomy" id="301880"/>
    <lineage>
        <taxon>Eukaryota</taxon>
        <taxon>Viridiplantae</taxon>
        <taxon>Streptophyta</taxon>
        <taxon>Embryophyta</taxon>
        <taxon>Tracheophyta</taxon>
        <taxon>Spermatophyta</taxon>
        <taxon>Magnoliopsida</taxon>
        <taxon>eudicotyledons</taxon>
        <taxon>Gunneridae</taxon>
        <taxon>Pentapetalae</taxon>
        <taxon>asterids</taxon>
        <taxon>campanulids</taxon>
        <taxon>Asterales</taxon>
        <taxon>Asteraceae</taxon>
        <taxon>Asteroideae</taxon>
        <taxon>Anthemideae</taxon>
        <taxon>Anthemidinae</taxon>
        <taxon>Tanacetum</taxon>
    </lineage>
</organism>
<feature type="region of interest" description="Disordered" evidence="1">
    <location>
        <begin position="565"/>
        <end position="585"/>
    </location>
</feature>
<name>A0ABQ5ARY6_9ASTR</name>
<evidence type="ECO:0000256" key="1">
    <source>
        <dbReference type="SAM" id="MobiDB-lite"/>
    </source>
</evidence>
<comment type="caution">
    <text evidence="2">The sequence shown here is derived from an EMBL/GenBank/DDBJ whole genome shotgun (WGS) entry which is preliminary data.</text>
</comment>
<proteinExistence type="predicted"/>
<dbReference type="EMBL" id="BQNB010012508">
    <property type="protein sequence ID" value="GJT04432.1"/>
    <property type="molecule type" value="Genomic_DNA"/>
</dbReference>